<dbReference type="AlphaFoldDB" id="A0A1Y2HY18"/>
<name>A0A1Y2HY18_9FUNG</name>
<proteinExistence type="predicted"/>
<keyword evidence="2" id="KW-1185">Reference proteome</keyword>
<gene>
    <name evidence="1" type="ORF">BCR44DRAFT_1428631</name>
</gene>
<comment type="caution">
    <text evidence="1">The sequence shown here is derived from an EMBL/GenBank/DDBJ whole genome shotgun (WGS) entry which is preliminary data.</text>
</comment>
<dbReference type="Proteomes" id="UP000193411">
    <property type="component" value="Unassembled WGS sequence"/>
</dbReference>
<sequence>MNKRPRDAFSSRPAVARIFAALRPRQVSCTEPAMVNPVWRAKSTSTWTSYATTLPVGDEQLAALESLVAKAEVLDLPV</sequence>
<evidence type="ECO:0000313" key="2">
    <source>
        <dbReference type="Proteomes" id="UP000193411"/>
    </source>
</evidence>
<reference evidence="1 2" key="1">
    <citation type="submission" date="2016-07" db="EMBL/GenBank/DDBJ databases">
        <title>Pervasive Adenine N6-methylation of Active Genes in Fungi.</title>
        <authorList>
            <consortium name="DOE Joint Genome Institute"/>
            <person name="Mondo S.J."/>
            <person name="Dannebaum R.O."/>
            <person name="Kuo R.C."/>
            <person name="Labutti K."/>
            <person name="Haridas S."/>
            <person name="Kuo A."/>
            <person name="Salamov A."/>
            <person name="Ahrendt S.R."/>
            <person name="Lipzen A."/>
            <person name="Sullivan W."/>
            <person name="Andreopoulos W.B."/>
            <person name="Clum A."/>
            <person name="Lindquist E."/>
            <person name="Daum C."/>
            <person name="Ramamoorthy G.K."/>
            <person name="Gryganskyi A."/>
            <person name="Culley D."/>
            <person name="Magnuson J.K."/>
            <person name="James T.Y."/>
            <person name="O'Malley M.A."/>
            <person name="Stajich J.E."/>
            <person name="Spatafora J.W."/>
            <person name="Visel A."/>
            <person name="Grigoriev I.V."/>
        </authorList>
    </citation>
    <scope>NUCLEOTIDE SEQUENCE [LARGE SCALE GENOMIC DNA]</scope>
    <source>
        <strain evidence="1 2">PL171</strain>
    </source>
</reference>
<accession>A0A1Y2HY18</accession>
<protein>
    <submittedName>
        <fullName evidence="1">Uncharacterized protein</fullName>
    </submittedName>
</protein>
<dbReference type="EMBL" id="MCFL01000008">
    <property type="protein sequence ID" value="ORZ38631.1"/>
    <property type="molecule type" value="Genomic_DNA"/>
</dbReference>
<organism evidence="1 2">
    <name type="scientific">Catenaria anguillulae PL171</name>
    <dbReference type="NCBI Taxonomy" id="765915"/>
    <lineage>
        <taxon>Eukaryota</taxon>
        <taxon>Fungi</taxon>
        <taxon>Fungi incertae sedis</taxon>
        <taxon>Blastocladiomycota</taxon>
        <taxon>Blastocladiomycetes</taxon>
        <taxon>Blastocladiales</taxon>
        <taxon>Catenariaceae</taxon>
        <taxon>Catenaria</taxon>
    </lineage>
</organism>
<evidence type="ECO:0000313" key="1">
    <source>
        <dbReference type="EMBL" id="ORZ38631.1"/>
    </source>
</evidence>